<evidence type="ECO:0000259" key="1">
    <source>
        <dbReference type="Pfam" id="PF04909"/>
    </source>
</evidence>
<dbReference type="InterPro" id="IPR052358">
    <property type="entry name" value="Aro_Compnd_Degr_Hydrolases"/>
</dbReference>
<reference evidence="2" key="1">
    <citation type="submission" date="2022-05" db="EMBL/GenBank/DDBJ databases">
        <title>An RpoN-dependent PEP-CTERM gene is involved in floc formation of an Aquincola tertiaricarbonis strain.</title>
        <authorList>
            <person name="Qiu D."/>
            <person name="Xia M."/>
        </authorList>
    </citation>
    <scope>NUCLEOTIDE SEQUENCE</scope>
    <source>
        <strain evidence="2">RN12</strain>
    </source>
</reference>
<dbReference type="Pfam" id="PF04909">
    <property type="entry name" value="Amidohydro_2"/>
    <property type="match status" value="1"/>
</dbReference>
<name>A0ABY4S346_AQUTE</name>
<dbReference type="Proteomes" id="UP001056201">
    <property type="component" value="Chromosome 1"/>
</dbReference>
<dbReference type="InterPro" id="IPR032466">
    <property type="entry name" value="Metal_Hydrolase"/>
</dbReference>
<evidence type="ECO:0000313" key="2">
    <source>
        <dbReference type="EMBL" id="URI07105.1"/>
    </source>
</evidence>
<keyword evidence="3" id="KW-1185">Reference proteome</keyword>
<dbReference type="SUPFAM" id="SSF51556">
    <property type="entry name" value="Metallo-dependent hydrolases"/>
    <property type="match status" value="1"/>
</dbReference>
<evidence type="ECO:0000313" key="3">
    <source>
        <dbReference type="Proteomes" id="UP001056201"/>
    </source>
</evidence>
<dbReference type="EMBL" id="CP097635">
    <property type="protein sequence ID" value="URI07105.1"/>
    <property type="molecule type" value="Genomic_DNA"/>
</dbReference>
<dbReference type="Gene3D" id="3.20.20.140">
    <property type="entry name" value="Metal-dependent hydrolases"/>
    <property type="match status" value="1"/>
</dbReference>
<accession>A0ABY4S346</accession>
<feature type="domain" description="Amidohydrolase-related" evidence="1">
    <location>
        <begin position="13"/>
        <end position="276"/>
    </location>
</feature>
<proteinExistence type="predicted"/>
<sequence>MRSTPPLPAGACNAHCHVFGPPDRFPYAAGAFQPAADAPKEALFALNDRLGLQRCVVVQSACHGFDNRATEDAVAARPHSYRGIALLPTDVPDAELRRLDAAGFRGVRFNYMAHLGGGTPIDQVLALAGRLAPLGWHLQIHGDPALLTDLGPALRRSPVPVVIDHIGRVDAAAGLQQPAFVALQRLMDDERFWVKVSGCDRITRQGPPYDDALPFAQALVQAHGDRVLWGNDWPHPNHAGPLPVEEALVALIDRIAPTADARQRLLVDNPQRLYRFDEQAQQVNP</sequence>
<dbReference type="PANTHER" id="PTHR35563:SF2">
    <property type="entry name" value="BARREL METAL-DEPENDENT HYDROLASE, PUTATIVE (AFU_ORTHOLOGUE AFUA_1G16240)-RELATED"/>
    <property type="match status" value="1"/>
</dbReference>
<dbReference type="RefSeq" id="WP_250195370.1">
    <property type="nucleotide sequence ID" value="NZ_CP097635.1"/>
</dbReference>
<organism evidence="2 3">
    <name type="scientific">Aquincola tertiaricarbonis</name>
    <dbReference type="NCBI Taxonomy" id="391953"/>
    <lineage>
        <taxon>Bacteria</taxon>
        <taxon>Pseudomonadati</taxon>
        <taxon>Pseudomonadota</taxon>
        <taxon>Betaproteobacteria</taxon>
        <taxon>Burkholderiales</taxon>
        <taxon>Sphaerotilaceae</taxon>
        <taxon>Aquincola</taxon>
    </lineage>
</organism>
<dbReference type="PANTHER" id="PTHR35563">
    <property type="entry name" value="BARREL METAL-DEPENDENT HYDROLASE, PUTATIVE (AFU_ORTHOLOGUE AFUA_1G16240)-RELATED"/>
    <property type="match status" value="1"/>
</dbReference>
<gene>
    <name evidence="2" type="ORF">MW290_00320</name>
</gene>
<dbReference type="InterPro" id="IPR006680">
    <property type="entry name" value="Amidohydro-rel"/>
</dbReference>
<protein>
    <submittedName>
        <fullName evidence="2">Amidohydrolase family protein</fullName>
    </submittedName>
</protein>